<dbReference type="Gene3D" id="1.10.510.10">
    <property type="entry name" value="Transferase(Phosphotransferase) domain 1"/>
    <property type="match status" value="1"/>
</dbReference>
<keyword evidence="4" id="KW-0723">Serine/threonine-protein kinase</keyword>
<protein>
    <submittedName>
        <fullName evidence="6">SIK kinase 3</fullName>
    </submittedName>
</protein>
<dbReference type="PROSITE" id="PS50011">
    <property type="entry name" value="PROTEIN_KINASE_DOM"/>
    <property type="match status" value="1"/>
</dbReference>
<evidence type="ECO:0000259" key="5">
    <source>
        <dbReference type="PROSITE" id="PS50011"/>
    </source>
</evidence>
<dbReference type="Proteomes" id="UP001470230">
    <property type="component" value="Unassembled WGS sequence"/>
</dbReference>
<name>A0ABR2HBH3_9EUKA</name>
<keyword evidence="6" id="KW-0418">Kinase</keyword>
<proteinExistence type="inferred from homology"/>
<feature type="domain" description="Protein kinase" evidence="5">
    <location>
        <begin position="15"/>
        <end position="264"/>
    </location>
</feature>
<evidence type="ECO:0000256" key="1">
    <source>
        <dbReference type="ARBA" id="ARBA00022741"/>
    </source>
</evidence>
<evidence type="ECO:0000256" key="4">
    <source>
        <dbReference type="RuleBase" id="RU000304"/>
    </source>
</evidence>
<dbReference type="InterPro" id="IPR000719">
    <property type="entry name" value="Prot_kinase_dom"/>
</dbReference>
<dbReference type="InterPro" id="IPR011009">
    <property type="entry name" value="Kinase-like_dom_sf"/>
</dbReference>
<keyword evidence="7" id="KW-1185">Reference proteome</keyword>
<sequence length="334" mass="38280">MFDPYPHLPHRIKNYILNSVIGHGGFAVVYKATNTLYNVDFAIKVMSQVHHSEGNIKSFEAEVNSLSKLDHPNVIRLYDYFKEDNHLFLVLEYCSGGTLEGFISKNEELFVQDKIKICSQIISALKYCYDMSIAHRDIKTSNILFDSNGRVKVADFGLSQLIGHDKHFNSFCGSLRYLAPEICLKISFNPFKSDVWSLGVLFYRLFTYNYPFDGNTCQELKEKIIDGFYPELLSGSIGKVVRKMLTVSPFERISIENLSNMDFFAQKSTNVSPHCPRIPLSQSQYQRKLSKKRNTFCSSAIFNNVNHNIDSHHIRVKCIDIHMSQTFLTSPITP</sequence>
<comment type="similarity">
    <text evidence="4">Belongs to the protein kinase superfamily.</text>
</comment>
<dbReference type="GO" id="GO:0016301">
    <property type="term" value="F:kinase activity"/>
    <property type="evidence" value="ECO:0007669"/>
    <property type="project" value="UniProtKB-KW"/>
</dbReference>
<dbReference type="InterPro" id="IPR008271">
    <property type="entry name" value="Ser/Thr_kinase_AS"/>
</dbReference>
<keyword evidence="6" id="KW-0808">Transferase</keyword>
<keyword evidence="2 3" id="KW-0067">ATP-binding</keyword>
<keyword evidence="1 3" id="KW-0547">Nucleotide-binding</keyword>
<reference evidence="6 7" key="1">
    <citation type="submission" date="2024-04" db="EMBL/GenBank/DDBJ databases">
        <title>Tritrichomonas musculus Genome.</title>
        <authorList>
            <person name="Alves-Ferreira E."/>
            <person name="Grigg M."/>
            <person name="Lorenzi H."/>
            <person name="Galac M."/>
        </authorList>
    </citation>
    <scope>NUCLEOTIDE SEQUENCE [LARGE SCALE GENOMIC DNA]</scope>
    <source>
        <strain evidence="6 7">EAF2021</strain>
    </source>
</reference>
<feature type="binding site" evidence="3">
    <location>
        <position position="44"/>
    </location>
    <ligand>
        <name>ATP</name>
        <dbReference type="ChEBI" id="CHEBI:30616"/>
    </ligand>
</feature>
<evidence type="ECO:0000256" key="3">
    <source>
        <dbReference type="PROSITE-ProRule" id="PRU10141"/>
    </source>
</evidence>
<dbReference type="SUPFAM" id="SSF56112">
    <property type="entry name" value="Protein kinase-like (PK-like)"/>
    <property type="match status" value="1"/>
</dbReference>
<dbReference type="PANTHER" id="PTHR24362">
    <property type="entry name" value="SERINE/THREONINE-PROTEIN KINASE NEK"/>
    <property type="match status" value="1"/>
</dbReference>
<accession>A0ABR2HBH3</accession>
<dbReference type="EMBL" id="JAPFFF010000035">
    <property type="protein sequence ID" value="KAK8843262.1"/>
    <property type="molecule type" value="Genomic_DNA"/>
</dbReference>
<organism evidence="6 7">
    <name type="scientific">Tritrichomonas musculus</name>
    <dbReference type="NCBI Taxonomy" id="1915356"/>
    <lineage>
        <taxon>Eukaryota</taxon>
        <taxon>Metamonada</taxon>
        <taxon>Parabasalia</taxon>
        <taxon>Tritrichomonadida</taxon>
        <taxon>Tritrichomonadidae</taxon>
        <taxon>Tritrichomonas</taxon>
    </lineage>
</organism>
<evidence type="ECO:0000256" key="2">
    <source>
        <dbReference type="ARBA" id="ARBA00022840"/>
    </source>
</evidence>
<evidence type="ECO:0000313" key="7">
    <source>
        <dbReference type="Proteomes" id="UP001470230"/>
    </source>
</evidence>
<dbReference type="SMART" id="SM00220">
    <property type="entry name" value="S_TKc"/>
    <property type="match status" value="1"/>
</dbReference>
<dbReference type="PANTHER" id="PTHR24362:SF309">
    <property type="entry name" value="PROTEIN KINASE DOMAIN-CONTAINING PROTEIN"/>
    <property type="match status" value="1"/>
</dbReference>
<dbReference type="Pfam" id="PF00069">
    <property type="entry name" value="Pkinase"/>
    <property type="match status" value="1"/>
</dbReference>
<evidence type="ECO:0000313" key="6">
    <source>
        <dbReference type="EMBL" id="KAK8843262.1"/>
    </source>
</evidence>
<dbReference type="InterPro" id="IPR017441">
    <property type="entry name" value="Protein_kinase_ATP_BS"/>
</dbReference>
<comment type="caution">
    <text evidence="6">The sequence shown here is derived from an EMBL/GenBank/DDBJ whole genome shotgun (WGS) entry which is preliminary data.</text>
</comment>
<dbReference type="PROSITE" id="PS00108">
    <property type="entry name" value="PROTEIN_KINASE_ST"/>
    <property type="match status" value="1"/>
</dbReference>
<dbReference type="PROSITE" id="PS00107">
    <property type="entry name" value="PROTEIN_KINASE_ATP"/>
    <property type="match status" value="1"/>
</dbReference>
<gene>
    <name evidence="6" type="ORF">M9Y10_025117</name>
</gene>